<dbReference type="SUPFAM" id="SSF48695">
    <property type="entry name" value="Multiheme cytochromes"/>
    <property type="match status" value="1"/>
</dbReference>
<keyword evidence="10" id="KW-1185">Reference proteome</keyword>
<comment type="caution">
    <text evidence="9">The sequence shown here is derived from an EMBL/GenBank/DDBJ whole genome shotgun (WGS) entry which is preliminary data.</text>
</comment>
<keyword evidence="2" id="KW-0349">Heme</keyword>
<dbReference type="CDD" id="cd08168">
    <property type="entry name" value="Cytochrom_C3"/>
    <property type="match status" value="1"/>
</dbReference>
<name>A0ABQ0JZS2_9BACT</name>
<evidence type="ECO:0000256" key="1">
    <source>
        <dbReference type="ARBA" id="ARBA00022448"/>
    </source>
</evidence>
<evidence type="ECO:0000313" key="9">
    <source>
        <dbReference type="EMBL" id="GAN34262.1"/>
    </source>
</evidence>
<evidence type="ECO:0000256" key="3">
    <source>
        <dbReference type="ARBA" id="ARBA00022723"/>
    </source>
</evidence>
<protein>
    <submittedName>
        <fullName evidence="9">Hypothetical multiheme protein</fullName>
    </submittedName>
</protein>
<sequence length="433" mass="49143">MFLEVKRLNKRLTIKLGIFSLVAIGVVVVVMLATVSSPKQSRFCTSCHGDVVFTNACKKLPSEDIACQDCHSHENSGAVTTDLMNTVNAFATMDVKIKNRYCTQGSCHPLNTLTSAEVRYKKITPFQHRTHTVNFRENLSMRCTSCHANLGGEKHFQTDTRTCNTCHFIYTQKPLYTYEEKPVSDCTVCHNNIEITRDIYGKTFTHLKYEREKKVRCSDCHFTIVRGTGRVDEASCSQCHSEKTDHAKDAARMHYYHIVKNKTPCTPCHTSIKHGWVKENDDDFKNSHSLRPTESGYEIQNLIMMGAGGKGIKGLPDPMYLATLNCSACHKDEFYAKVNPEVCIACHERGFDKILFEQKLFVSSMMKRLKSLIKAAENQQTPDTLSIIREAAFNYEFVTKDGSFGSHNIKYVKNLLNHSIGQLRQIIRNKPKT</sequence>
<dbReference type="Proteomes" id="UP000032309">
    <property type="component" value="Unassembled WGS sequence"/>
</dbReference>
<accession>A0ABQ0JZS2</accession>
<dbReference type="InterPro" id="IPR036280">
    <property type="entry name" value="Multihaem_cyt_sf"/>
</dbReference>
<dbReference type="PANTHER" id="PTHR35038">
    <property type="entry name" value="DISSIMILATORY SULFITE REDUCTASE SIRA"/>
    <property type="match status" value="1"/>
</dbReference>
<keyword evidence="7" id="KW-1133">Transmembrane helix</keyword>
<evidence type="ECO:0000256" key="2">
    <source>
        <dbReference type="ARBA" id="ARBA00022617"/>
    </source>
</evidence>
<evidence type="ECO:0000256" key="5">
    <source>
        <dbReference type="ARBA" id="ARBA00022982"/>
    </source>
</evidence>
<dbReference type="InterPro" id="IPR051829">
    <property type="entry name" value="Multiheme_Cytochr_ET"/>
</dbReference>
<organism evidence="9 10">
    <name type="scientific">Candidatus Brocadia sinica JPN1</name>
    <dbReference type="NCBI Taxonomy" id="1197129"/>
    <lineage>
        <taxon>Bacteria</taxon>
        <taxon>Pseudomonadati</taxon>
        <taxon>Planctomycetota</taxon>
        <taxon>Candidatus Brocadiia</taxon>
        <taxon>Candidatus Brocadiales</taxon>
        <taxon>Candidatus Brocadiaceae</taxon>
        <taxon>Candidatus Brocadia</taxon>
    </lineage>
</organism>
<proteinExistence type="predicted"/>
<dbReference type="Gene3D" id="1.20.140.10">
    <property type="entry name" value="Butyryl-CoA Dehydrogenase, subunit A, domain 3"/>
    <property type="match status" value="1"/>
</dbReference>
<keyword evidence="7" id="KW-0472">Membrane</keyword>
<evidence type="ECO:0000256" key="6">
    <source>
        <dbReference type="ARBA" id="ARBA00023004"/>
    </source>
</evidence>
<gene>
    <name evidence="9" type="ORF">BROSI_A2798</name>
</gene>
<dbReference type="InterPro" id="IPR029467">
    <property type="entry name" value="Cyt_c7-like"/>
</dbReference>
<reference evidence="10" key="1">
    <citation type="journal article" date="2015" name="Genome Announc.">
        <title>Draft Genome Sequence of an Anaerobic Ammonium-Oxidizing Bacterium, "Candidatus Brocadia sinica".</title>
        <authorList>
            <person name="Oshiki M."/>
            <person name="Shinyako-Hata K."/>
            <person name="Satoh H."/>
            <person name="Okabe S."/>
        </authorList>
    </citation>
    <scope>NUCLEOTIDE SEQUENCE [LARGE SCALE GENOMIC DNA]</scope>
    <source>
        <strain evidence="10">JPN1</strain>
    </source>
</reference>
<keyword evidence="3" id="KW-0479">Metal-binding</keyword>
<dbReference type="InterPro" id="IPR038266">
    <property type="entry name" value="NapC/NirT_cytc_sf"/>
</dbReference>
<dbReference type="Pfam" id="PF14522">
    <property type="entry name" value="Cytochrome_C7"/>
    <property type="match status" value="1"/>
</dbReference>
<dbReference type="EMBL" id="BAFN01000001">
    <property type="protein sequence ID" value="GAN34262.1"/>
    <property type="molecule type" value="Genomic_DNA"/>
</dbReference>
<evidence type="ECO:0000256" key="4">
    <source>
        <dbReference type="ARBA" id="ARBA00022729"/>
    </source>
</evidence>
<dbReference type="Gene3D" id="3.90.10.10">
    <property type="entry name" value="Cytochrome C3"/>
    <property type="match status" value="1"/>
</dbReference>
<evidence type="ECO:0000259" key="8">
    <source>
        <dbReference type="Pfam" id="PF14522"/>
    </source>
</evidence>
<feature type="transmembrane region" description="Helical" evidence="7">
    <location>
        <begin position="12"/>
        <end position="35"/>
    </location>
</feature>
<keyword evidence="4" id="KW-0732">Signal</keyword>
<evidence type="ECO:0000313" key="10">
    <source>
        <dbReference type="Proteomes" id="UP000032309"/>
    </source>
</evidence>
<evidence type="ECO:0000256" key="7">
    <source>
        <dbReference type="SAM" id="Phobius"/>
    </source>
</evidence>
<keyword evidence="5" id="KW-0249">Electron transport</keyword>
<keyword evidence="1" id="KW-0813">Transport</keyword>
<keyword evidence="7" id="KW-0812">Transmembrane</keyword>
<dbReference type="Gene3D" id="1.10.3820.10">
    <property type="entry name" value="Di-heme elbow motif domain"/>
    <property type="match status" value="1"/>
</dbReference>
<dbReference type="RefSeq" id="WP_052564298.1">
    <property type="nucleotide sequence ID" value="NZ_BAFN01000001.1"/>
</dbReference>
<keyword evidence="6" id="KW-0408">Iron</keyword>
<feature type="domain" description="Cytochrome c7-like" evidence="8">
    <location>
        <begin position="254"/>
        <end position="348"/>
    </location>
</feature>